<dbReference type="SUPFAM" id="SSF82185">
    <property type="entry name" value="Histone H3 K4-specific methyltransferase SET7/9 N-terminal domain"/>
    <property type="match status" value="1"/>
</dbReference>
<gene>
    <name evidence="3" type="ORF">DSY97_11510</name>
</gene>
<keyword evidence="1" id="KW-0677">Repeat</keyword>
<keyword evidence="2" id="KW-0732">Signal</keyword>
<comment type="caution">
    <text evidence="3">The sequence shown here is derived from an EMBL/GenBank/DDBJ whole genome shotgun (WGS) entry which is preliminary data.</text>
</comment>
<dbReference type="EMBL" id="QNZL01000305">
    <property type="protein sequence ID" value="RTZ76688.1"/>
    <property type="molecule type" value="Genomic_DNA"/>
</dbReference>
<evidence type="ECO:0000313" key="3">
    <source>
        <dbReference type="EMBL" id="RTZ76688.1"/>
    </source>
</evidence>
<dbReference type="Proteomes" id="UP000286801">
    <property type="component" value="Unassembled WGS sequence"/>
</dbReference>
<dbReference type="PANTHER" id="PTHR43215:SF14">
    <property type="entry name" value="RADIAL SPOKE HEAD 1 HOMOLOG"/>
    <property type="match status" value="1"/>
</dbReference>
<dbReference type="GO" id="GO:0005829">
    <property type="term" value="C:cytosol"/>
    <property type="evidence" value="ECO:0007669"/>
    <property type="project" value="TreeGrafter"/>
</dbReference>
<organism evidence="3 4">
    <name type="scientific">SAR324 cluster bacterium</name>
    <dbReference type="NCBI Taxonomy" id="2024889"/>
    <lineage>
        <taxon>Bacteria</taxon>
        <taxon>Deltaproteobacteria</taxon>
        <taxon>SAR324 cluster</taxon>
    </lineage>
</organism>
<dbReference type="InterPro" id="IPR003409">
    <property type="entry name" value="MORN"/>
</dbReference>
<evidence type="ECO:0008006" key="5">
    <source>
        <dbReference type="Google" id="ProtNLM"/>
    </source>
</evidence>
<proteinExistence type="predicted"/>
<name>A0A432FZB9_9DELT</name>
<evidence type="ECO:0000313" key="4">
    <source>
        <dbReference type="Proteomes" id="UP000286801"/>
    </source>
</evidence>
<dbReference type="PANTHER" id="PTHR43215">
    <property type="entry name" value="RADIAL SPOKE HEAD 1 HOMOLOG"/>
    <property type="match status" value="1"/>
</dbReference>
<dbReference type="Gene3D" id="2.20.110.10">
    <property type="entry name" value="Histone H3 K4-specific methyltransferase SET7/9 N-terminal domain"/>
    <property type="match status" value="1"/>
</dbReference>
<dbReference type="AlphaFoldDB" id="A0A432FZB9"/>
<feature type="chain" id="PRO_5019081263" description="MORN repeat protein" evidence="2">
    <location>
        <begin position="22"/>
        <end position="434"/>
    </location>
</feature>
<feature type="signal peptide" evidence="2">
    <location>
        <begin position="1"/>
        <end position="21"/>
    </location>
</feature>
<protein>
    <recommendedName>
        <fullName evidence="5">MORN repeat protein</fullName>
    </recommendedName>
</protein>
<feature type="non-terminal residue" evidence="3">
    <location>
        <position position="434"/>
    </location>
</feature>
<accession>A0A432FZB9</accession>
<dbReference type="Pfam" id="PF02493">
    <property type="entry name" value="MORN"/>
    <property type="match status" value="3"/>
</dbReference>
<reference evidence="3 4" key="1">
    <citation type="submission" date="2018-06" db="EMBL/GenBank/DDBJ databases">
        <title>Combined omics and stable isotope probing to characterize newly discovered Mariana Back-Arc vent microbial communities.</title>
        <authorList>
            <person name="Trembath-Reichert E."/>
            <person name="Huber J.A."/>
        </authorList>
    </citation>
    <scope>NUCLEOTIDE SEQUENCE [LARGE SCALE GENOMIC DNA]</scope>
    <source>
        <strain evidence="3">MAG 63_1</strain>
    </source>
</reference>
<evidence type="ECO:0000256" key="2">
    <source>
        <dbReference type="SAM" id="SignalP"/>
    </source>
</evidence>
<sequence length="434" mass="49352">MRNVLVFIFLSLLIFNPSIFAQSGDTGALSYRKENARWGWYDYGKEEEDGKYVGEIKNLKPDGSGTYTYGKGKWEGDKYEGQWKRGNFHGHGTYTRSDGHKFVGEWKNNVLNDFTEYDKYGNLVRHILIIFSILLLYSSLFGQVDADSSKEFDPTLLSNISISLISEFLKEVEPLPPAGISMDTCIYHIDAVKVKETTFVTFKGKNLNSFGDSKLSGPDGFQESLLKALYRALEDKRKLICDTNGEFIEKCGGVVKKIPAEKIETIREMKKKYDLFEKRIAMLDTRIERMNSAVVADNLILQKGTLFFHYLNNQWGWFMNSNGDKFEGKYFGEIVGLNPHGKGTTTYPNGFKSGDGKVELVGEWKEGEPWDITRYNKSGEITAKWVNGVMVDESEGTGNVQGKAQYKEISNTLYYWETSSGMEWVRIGVDDIHP</sequence>
<dbReference type="SMART" id="SM00698">
    <property type="entry name" value="MORN"/>
    <property type="match status" value="3"/>
</dbReference>
<evidence type="ECO:0000256" key="1">
    <source>
        <dbReference type="ARBA" id="ARBA00022737"/>
    </source>
</evidence>